<dbReference type="Pfam" id="PF03703">
    <property type="entry name" value="bPH_2"/>
    <property type="match status" value="1"/>
</dbReference>
<keyword evidence="1" id="KW-0472">Membrane</keyword>
<accession>A0A1H8CLU5</accession>
<dbReference type="EMBL" id="FOCG01000002">
    <property type="protein sequence ID" value="SEM95879.1"/>
    <property type="molecule type" value="Genomic_DNA"/>
</dbReference>
<protein>
    <submittedName>
        <fullName evidence="3">Membrane protein YdbS, contains bPH2 (Pleckstrin homology) domain</fullName>
    </submittedName>
</protein>
<evidence type="ECO:0000259" key="2">
    <source>
        <dbReference type="Pfam" id="PF03703"/>
    </source>
</evidence>
<reference evidence="3 4" key="1">
    <citation type="submission" date="2016-10" db="EMBL/GenBank/DDBJ databases">
        <authorList>
            <person name="de Groot N.N."/>
        </authorList>
    </citation>
    <scope>NUCLEOTIDE SEQUENCE [LARGE SCALE GENOMIC DNA]</scope>
    <source>
        <strain evidence="3 4">CGMCC 1.5070</strain>
    </source>
</reference>
<proteinExistence type="predicted"/>
<evidence type="ECO:0000313" key="3">
    <source>
        <dbReference type="EMBL" id="SEM95879.1"/>
    </source>
</evidence>
<dbReference type="OrthoDB" id="1862526at2"/>
<dbReference type="Proteomes" id="UP000199158">
    <property type="component" value="Unassembled WGS sequence"/>
</dbReference>
<dbReference type="PANTHER" id="PTHR34473:SF2">
    <property type="entry name" value="UPF0699 TRANSMEMBRANE PROTEIN YDBT"/>
    <property type="match status" value="1"/>
</dbReference>
<evidence type="ECO:0000256" key="1">
    <source>
        <dbReference type="SAM" id="Phobius"/>
    </source>
</evidence>
<sequence length="149" mass="17240">MNLRKIDRYALLVWRMRLCVAALVPSFLTALFFSPTRVLWLLITALWLTAFLVMFLWYYPLKYRKLSYAANSEVLVINCGVIYTRRKSVYVKNIQYISLVTLPLDNLFGLCMVFFHVAGGNVYLPGVRISDALLLREMLTPTIMGEDCE</sequence>
<keyword evidence="4" id="KW-1185">Reference proteome</keyword>
<dbReference type="AlphaFoldDB" id="A0A1H8CLU5"/>
<dbReference type="STRING" id="474960.SAMN05216180_2214"/>
<evidence type="ECO:0000313" key="4">
    <source>
        <dbReference type="Proteomes" id="UP000199158"/>
    </source>
</evidence>
<name>A0A1H8CLU5_9FIRM</name>
<keyword evidence="1" id="KW-1133">Transmembrane helix</keyword>
<dbReference type="InterPro" id="IPR005182">
    <property type="entry name" value="YdbS-like_PH"/>
</dbReference>
<feature type="transmembrane region" description="Helical" evidence="1">
    <location>
        <begin position="96"/>
        <end position="118"/>
    </location>
</feature>
<keyword evidence="1" id="KW-0812">Transmembrane</keyword>
<organism evidence="3 4">
    <name type="scientific">Hydrogenoanaerobacterium saccharovorans</name>
    <dbReference type="NCBI Taxonomy" id="474960"/>
    <lineage>
        <taxon>Bacteria</taxon>
        <taxon>Bacillati</taxon>
        <taxon>Bacillota</taxon>
        <taxon>Clostridia</taxon>
        <taxon>Eubacteriales</taxon>
        <taxon>Oscillospiraceae</taxon>
        <taxon>Hydrogenoanaerobacterium</taxon>
    </lineage>
</organism>
<dbReference type="RefSeq" id="WP_092755003.1">
    <property type="nucleotide sequence ID" value="NZ_FOCG01000002.1"/>
</dbReference>
<feature type="domain" description="YdbS-like PH" evidence="2">
    <location>
        <begin position="63"/>
        <end position="137"/>
    </location>
</feature>
<feature type="transmembrane region" description="Helical" evidence="1">
    <location>
        <begin position="39"/>
        <end position="59"/>
    </location>
</feature>
<dbReference type="PANTHER" id="PTHR34473">
    <property type="entry name" value="UPF0699 TRANSMEMBRANE PROTEIN YDBS"/>
    <property type="match status" value="1"/>
</dbReference>
<gene>
    <name evidence="3" type="ORF">SAMN05216180_2214</name>
</gene>
<feature type="transmembrane region" description="Helical" evidence="1">
    <location>
        <begin position="12"/>
        <end position="33"/>
    </location>
</feature>